<dbReference type="Proteomes" id="UP000631114">
    <property type="component" value="Unassembled WGS sequence"/>
</dbReference>
<name>A0A835H1T8_9MAGN</name>
<dbReference type="InterPro" id="IPR050796">
    <property type="entry name" value="SCF_F-box_component"/>
</dbReference>
<feature type="domain" description="F-box associated beta-propeller type 1" evidence="1">
    <location>
        <begin position="53"/>
        <end position="176"/>
    </location>
</feature>
<dbReference type="InterPro" id="IPR006527">
    <property type="entry name" value="F-box-assoc_dom_typ1"/>
</dbReference>
<dbReference type="Pfam" id="PF07734">
    <property type="entry name" value="FBA_1"/>
    <property type="match status" value="1"/>
</dbReference>
<dbReference type="OrthoDB" id="1049691at2759"/>
<keyword evidence="3" id="KW-1185">Reference proteome</keyword>
<dbReference type="NCBIfam" id="TIGR01640">
    <property type="entry name" value="F_box_assoc_1"/>
    <property type="match status" value="1"/>
</dbReference>
<dbReference type="SUPFAM" id="SSF50965">
    <property type="entry name" value="Galactose oxidase, central domain"/>
    <property type="match status" value="1"/>
</dbReference>
<reference evidence="2 3" key="1">
    <citation type="submission" date="2020-10" db="EMBL/GenBank/DDBJ databases">
        <title>The Coptis chinensis genome and diversification of protoberbering-type alkaloids.</title>
        <authorList>
            <person name="Wang B."/>
            <person name="Shu S."/>
            <person name="Song C."/>
            <person name="Liu Y."/>
        </authorList>
    </citation>
    <scope>NUCLEOTIDE SEQUENCE [LARGE SCALE GENOMIC DNA]</scope>
    <source>
        <strain evidence="2">HL-2020</strain>
        <tissue evidence="2">Leaf</tissue>
    </source>
</reference>
<dbReference type="InterPro" id="IPR017451">
    <property type="entry name" value="F-box-assoc_interact_dom"/>
</dbReference>
<dbReference type="PANTHER" id="PTHR31672:SF13">
    <property type="entry name" value="F-BOX PROTEIN CPR30-LIKE"/>
    <property type="match status" value="1"/>
</dbReference>
<proteinExistence type="predicted"/>
<evidence type="ECO:0000313" key="2">
    <source>
        <dbReference type="EMBL" id="KAF9591449.1"/>
    </source>
</evidence>
<gene>
    <name evidence="2" type="ORF">IFM89_004147</name>
</gene>
<dbReference type="AlphaFoldDB" id="A0A835H1T8"/>
<accession>A0A835H1T8</accession>
<organism evidence="2 3">
    <name type="scientific">Coptis chinensis</name>
    <dbReference type="NCBI Taxonomy" id="261450"/>
    <lineage>
        <taxon>Eukaryota</taxon>
        <taxon>Viridiplantae</taxon>
        <taxon>Streptophyta</taxon>
        <taxon>Embryophyta</taxon>
        <taxon>Tracheophyta</taxon>
        <taxon>Spermatophyta</taxon>
        <taxon>Magnoliopsida</taxon>
        <taxon>Ranunculales</taxon>
        <taxon>Ranunculaceae</taxon>
        <taxon>Coptidoideae</taxon>
        <taxon>Coptis</taxon>
    </lineage>
</organism>
<protein>
    <recommendedName>
        <fullName evidence="1">F-box associated beta-propeller type 1 domain-containing protein</fullName>
    </recommendedName>
</protein>
<comment type="caution">
    <text evidence="2">The sequence shown here is derived from an EMBL/GenBank/DDBJ whole genome shotgun (WGS) entry which is preliminary data.</text>
</comment>
<dbReference type="InterPro" id="IPR011043">
    <property type="entry name" value="Gal_Oxase/kelch_b-propeller"/>
</dbReference>
<sequence length="251" mass="28572">MKKKKKSLSTKKYNEVEEDLFSKLPIDIVFDILCRLPLKTISRLVISISGYSKCGNEVEVFNLGSDSWRLISTNIPYVDYMNWSHALLNGCLHWIASSTVNDKFATVILSLNVSTEEFSIIQMPSNINGLEFSCYYELTVLREHLCVTFPDSMGYNGETWVMNEYGKLGSWAKENVFIQELSLRRGHEVMELSNNELFMIGKSHGLGYYNPEKKTFDNILVLGVNGWEVGNAEFQIFLTGSLLSPRIIGNH</sequence>
<evidence type="ECO:0000259" key="1">
    <source>
        <dbReference type="Pfam" id="PF07734"/>
    </source>
</evidence>
<dbReference type="PANTHER" id="PTHR31672">
    <property type="entry name" value="BNACNNG10540D PROTEIN"/>
    <property type="match status" value="1"/>
</dbReference>
<evidence type="ECO:0000313" key="3">
    <source>
        <dbReference type="Proteomes" id="UP000631114"/>
    </source>
</evidence>
<dbReference type="EMBL" id="JADFTS010000008">
    <property type="protein sequence ID" value="KAF9591449.1"/>
    <property type="molecule type" value="Genomic_DNA"/>
</dbReference>